<dbReference type="GO" id="GO:0008081">
    <property type="term" value="F:phosphoric diester hydrolase activity"/>
    <property type="evidence" value="ECO:0007669"/>
    <property type="project" value="InterPro"/>
</dbReference>
<evidence type="ECO:0000313" key="1">
    <source>
        <dbReference type="Ensembl" id="ENSMMOP00000007646.1"/>
    </source>
</evidence>
<accession>A0A3Q3VX13</accession>
<reference evidence="1" key="2">
    <citation type="submission" date="2025-09" db="UniProtKB">
        <authorList>
            <consortium name="Ensembl"/>
        </authorList>
    </citation>
    <scope>IDENTIFICATION</scope>
</reference>
<sequence length="75" mass="8285">LARGRVSSLSCPDWMSALPEELWDISLTNLAIPGSHDTMSYCLDINSPLVPSESDSLRLLDKLSTCTSHMSYSRI</sequence>
<dbReference type="Proteomes" id="UP000261620">
    <property type="component" value="Unplaced"/>
</dbReference>
<evidence type="ECO:0000313" key="2">
    <source>
        <dbReference type="Proteomes" id="UP000261620"/>
    </source>
</evidence>
<dbReference type="SUPFAM" id="SSF51695">
    <property type="entry name" value="PLC-like phosphodiesterases"/>
    <property type="match status" value="1"/>
</dbReference>
<dbReference type="AlphaFoldDB" id="A0A3Q3VX13"/>
<dbReference type="InterPro" id="IPR017946">
    <property type="entry name" value="PLC-like_Pdiesterase_TIM-brl"/>
</dbReference>
<organism evidence="1 2">
    <name type="scientific">Mola mola</name>
    <name type="common">Ocean sunfish</name>
    <name type="synonym">Tetraodon mola</name>
    <dbReference type="NCBI Taxonomy" id="94237"/>
    <lineage>
        <taxon>Eukaryota</taxon>
        <taxon>Metazoa</taxon>
        <taxon>Chordata</taxon>
        <taxon>Craniata</taxon>
        <taxon>Vertebrata</taxon>
        <taxon>Euteleostomi</taxon>
        <taxon>Actinopterygii</taxon>
        <taxon>Neopterygii</taxon>
        <taxon>Teleostei</taxon>
        <taxon>Neoteleostei</taxon>
        <taxon>Acanthomorphata</taxon>
        <taxon>Eupercaria</taxon>
        <taxon>Tetraodontiformes</taxon>
        <taxon>Molidae</taxon>
        <taxon>Mola</taxon>
    </lineage>
</organism>
<name>A0A3Q3VX13_MOLML</name>
<reference evidence="1" key="1">
    <citation type="submission" date="2025-08" db="UniProtKB">
        <authorList>
            <consortium name="Ensembl"/>
        </authorList>
    </citation>
    <scope>IDENTIFICATION</scope>
</reference>
<dbReference type="Gene3D" id="3.20.20.190">
    <property type="entry name" value="Phosphatidylinositol (PI) phosphodiesterase"/>
    <property type="match status" value="1"/>
</dbReference>
<dbReference type="Ensembl" id="ENSMMOT00000007790.1">
    <property type="protein sequence ID" value="ENSMMOP00000007646.1"/>
    <property type="gene ID" value="ENSMMOG00000005947.1"/>
</dbReference>
<dbReference type="GO" id="GO:0006629">
    <property type="term" value="P:lipid metabolic process"/>
    <property type="evidence" value="ECO:0007669"/>
    <property type="project" value="InterPro"/>
</dbReference>
<protein>
    <submittedName>
        <fullName evidence="1">Uncharacterized protein</fullName>
    </submittedName>
</protein>
<keyword evidence="2" id="KW-1185">Reference proteome</keyword>
<proteinExistence type="predicted"/>